<dbReference type="GO" id="GO:0005886">
    <property type="term" value="C:plasma membrane"/>
    <property type="evidence" value="ECO:0007669"/>
    <property type="project" value="UniProtKB-SubCell"/>
</dbReference>
<dbReference type="Pfam" id="PF00702">
    <property type="entry name" value="Hydrolase"/>
    <property type="match status" value="1"/>
</dbReference>
<dbReference type="InterPro" id="IPR027256">
    <property type="entry name" value="P-typ_ATPase_IB"/>
</dbReference>
<evidence type="ECO:0000256" key="11">
    <source>
        <dbReference type="ARBA" id="ARBA00074171"/>
    </source>
</evidence>
<dbReference type="FunFam" id="2.70.150.10:FF:000002">
    <property type="entry name" value="Copper-transporting ATPase 1, putative"/>
    <property type="match status" value="1"/>
</dbReference>
<evidence type="ECO:0000256" key="8">
    <source>
        <dbReference type="ARBA" id="ARBA00022989"/>
    </source>
</evidence>
<keyword evidence="7" id="KW-1278">Translocase</keyword>
<dbReference type="NCBIfam" id="TIGR01494">
    <property type="entry name" value="ATPase_P-type"/>
    <property type="match status" value="2"/>
</dbReference>
<evidence type="ECO:0000256" key="5">
    <source>
        <dbReference type="ARBA" id="ARBA00022741"/>
    </source>
</evidence>
<evidence type="ECO:0000256" key="10">
    <source>
        <dbReference type="ARBA" id="ARBA00049360"/>
    </source>
</evidence>
<feature type="transmembrane region" description="Helical" evidence="12">
    <location>
        <begin position="150"/>
        <end position="171"/>
    </location>
</feature>
<dbReference type="SUPFAM" id="SSF81665">
    <property type="entry name" value="Calcium ATPase, transmembrane domain M"/>
    <property type="match status" value="1"/>
</dbReference>
<dbReference type="GeneID" id="99774411"/>
<dbReference type="PROSITE" id="PS50846">
    <property type="entry name" value="HMA_2"/>
    <property type="match status" value="1"/>
</dbReference>
<dbReference type="SFLD" id="SFLDF00027">
    <property type="entry name" value="p-type_atpase"/>
    <property type="match status" value="1"/>
</dbReference>
<feature type="compositionally biased region" description="Gly residues" evidence="13">
    <location>
        <begin position="496"/>
        <end position="507"/>
    </location>
</feature>
<dbReference type="InterPro" id="IPR023298">
    <property type="entry name" value="ATPase_P-typ_TM_dom_sf"/>
</dbReference>
<feature type="transmembrane region" description="Helical" evidence="12">
    <location>
        <begin position="759"/>
        <end position="777"/>
    </location>
</feature>
<accession>A0A269ZGI4</accession>
<sequence length="780" mass="79765">MSREVDLDITGMTCASCSARIEKKLSRLDGVSAEVNLPLNTAHVVIDSGLSDDDITAAVAKAGYGATVRQAASAGPEIVDYDPRHLRPRFIGSLVLSVPIIAISMVMSWHFPGWQWVVGALALPVVTWGAWPFHSAAFKAARGRSTTMDTLVSVGIIVASGYSYATLIRAVVDGYGWQIPGDYHVWFEAAAAITVFLLIGKLTEDRAKNRATAALRELLDLGAKSATVLWETGAGAGGSVSGSPVGTGALSGSRVEVEVPIDELAVGDVFLVRPGEKIATDGVIVAGHSAVDEAMLTGESAPVEVGVGDTVTGATINTAGVLEVRAERVGADTTLAAMADLVSRAQLGKPAVQRLADRISAVFVPIVFVISALTLLTWGVVTGDWAMGLHAALTVLIIACPCALGLATPTALAVSSGRGSQLGILVSGPEALESTRSIDTVVLDKTGTLTTGVMSLTGTQLSPDDFALLARLEHGSEHPVARAIVDAEAARNAGSTVGGSVTGGTAGGSPDTNGAGERTALRTTDAGTASAGVERSREGVEDFAAIPGGGLEARIDGSAVLAGRPDLLRDRGITVDIDPAEVPAGATVVALAVDGQFRGLTFVADEIRDGAASAIAELHDLGLSTVLLTGDNASAAEAVAQAVGITEVRADVRPEGKIAVVNELQEKGRSVAMVGDGINDAAALAGADLGIAMGSGTDAAMAASDITMVRSDPRQIPQAIRLSRKTLGLIKGNLFWAFAYNTAAIPVAAAGLLSPMIAGAAMAFSSVFVVLNSLRLLRFR</sequence>
<dbReference type="Pfam" id="PF00403">
    <property type="entry name" value="HMA"/>
    <property type="match status" value="1"/>
</dbReference>
<dbReference type="GO" id="GO:0043682">
    <property type="term" value="F:P-type divalent copper transporter activity"/>
    <property type="evidence" value="ECO:0007669"/>
    <property type="project" value="TreeGrafter"/>
</dbReference>
<feature type="transmembrane region" description="Helical" evidence="12">
    <location>
        <begin position="387"/>
        <end position="414"/>
    </location>
</feature>
<comment type="catalytic activity">
    <reaction evidence="10">
        <text>ATP + H2O = ADP + phosphate + H(+)</text>
        <dbReference type="Rhea" id="RHEA:13065"/>
        <dbReference type="ChEBI" id="CHEBI:15377"/>
        <dbReference type="ChEBI" id="CHEBI:15378"/>
        <dbReference type="ChEBI" id="CHEBI:30616"/>
        <dbReference type="ChEBI" id="CHEBI:43474"/>
        <dbReference type="ChEBI" id="CHEBI:456216"/>
    </reaction>
</comment>
<organism evidence="15 16">
    <name type="scientific">Brevibacterium casei</name>
    <dbReference type="NCBI Taxonomy" id="33889"/>
    <lineage>
        <taxon>Bacteria</taxon>
        <taxon>Bacillati</taxon>
        <taxon>Actinomycetota</taxon>
        <taxon>Actinomycetes</taxon>
        <taxon>Micrococcales</taxon>
        <taxon>Brevibacteriaceae</taxon>
        <taxon>Brevibacterium</taxon>
    </lineage>
</organism>
<dbReference type="SUPFAM" id="SSF81653">
    <property type="entry name" value="Calcium ATPase, transduction domain A"/>
    <property type="match status" value="1"/>
</dbReference>
<keyword evidence="8 12" id="KW-1133">Transmembrane helix</keyword>
<evidence type="ECO:0000256" key="1">
    <source>
        <dbReference type="ARBA" id="ARBA00004651"/>
    </source>
</evidence>
<dbReference type="InterPro" id="IPR059000">
    <property type="entry name" value="ATPase_P-type_domA"/>
</dbReference>
<dbReference type="EMBL" id="NCWY01000002">
    <property type="protein sequence ID" value="PAK96749.1"/>
    <property type="molecule type" value="Genomic_DNA"/>
</dbReference>
<comment type="similarity">
    <text evidence="2 12">Belongs to the cation transport ATPase (P-type) (TC 3.A.3) family. Type IB subfamily.</text>
</comment>
<dbReference type="InterPro" id="IPR023299">
    <property type="entry name" value="ATPase_P-typ_cyto_dom_N"/>
</dbReference>
<evidence type="ECO:0000256" key="2">
    <source>
        <dbReference type="ARBA" id="ARBA00006024"/>
    </source>
</evidence>
<evidence type="ECO:0000256" key="12">
    <source>
        <dbReference type="RuleBase" id="RU362081"/>
    </source>
</evidence>
<dbReference type="Gene3D" id="3.40.1110.10">
    <property type="entry name" value="Calcium-transporting ATPase, cytoplasmic domain N"/>
    <property type="match status" value="2"/>
</dbReference>
<reference evidence="15 16" key="1">
    <citation type="submission" date="2017-04" db="EMBL/GenBank/DDBJ databases">
        <title>Kefir bacterial isolates.</title>
        <authorList>
            <person name="Kim Y."/>
            <person name="Blasche S."/>
            <person name="Patil K.R."/>
        </authorList>
    </citation>
    <scope>NUCLEOTIDE SEQUENCE [LARGE SCALE GENOMIC DNA]</scope>
    <source>
        <strain evidence="15 16">OG2</strain>
    </source>
</reference>
<evidence type="ECO:0000256" key="3">
    <source>
        <dbReference type="ARBA" id="ARBA00022692"/>
    </source>
</evidence>
<dbReference type="SUPFAM" id="SSF55008">
    <property type="entry name" value="HMA, heavy metal-associated domain"/>
    <property type="match status" value="1"/>
</dbReference>
<dbReference type="InterPro" id="IPR036163">
    <property type="entry name" value="HMA_dom_sf"/>
</dbReference>
<feature type="region of interest" description="Disordered" evidence="13">
    <location>
        <begin position="494"/>
        <end position="534"/>
    </location>
</feature>
<evidence type="ECO:0000313" key="15">
    <source>
        <dbReference type="EMBL" id="PAK96749.1"/>
    </source>
</evidence>
<dbReference type="GO" id="GO:0055070">
    <property type="term" value="P:copper ion homeostasis"/>
    <property type="evidence" value="ECO:0007669"/>
    <property type="project" value="TreeGrafter"/>
</dbReference>
<keyword evidence="6 12" id="KW-0067">ATP-binding</keyword>
<dbReference type="PANTHER" id="PTHR43520">
    <property type="entry name" value="ATP7, ISOFORM B"/>
    <property type="match status" value="1"/>
</dbReference>
<dbReference type="NCBIfam" id="TIGR01525">
    <property type="entry name" value="ATPase-IB_hvy"/>
    <property type="match status" value="1"/>
</dbReference>
<dbReference type="InterPro" id="IPR008250">
    <property type="entry name" value="ATPase_P-typ_transduc_dom_A_sf"/>
</dbReference>
<dbReference type="Pfam" id="PF00122">
    <property type="entry name" value="E1-E2_ATPase"/>
    <property type="match status" value="1"/>
</dbReference>
<dbReference type="InterPro" id="IPR018303">
    <property type="entry name" value="ATPase_P-typ_P_site"/>
</dbReference>
<dbReference type="InterPro" id="IPR023214">
    <property type="entry name" value="HAD_sf"/>
</dbReference>
<dbReference type="Gene3D" id="3.40.50.1000">
    <property type="entry name" value="HAD superfamily/HAD-like"/>
    <property type="match status" value="2"/>
</dbReference>
<dbReference type="SUPFAM" id="SSF56784">
    <property type="entry name" value="HAD-like"/>
    <property type="match status" value="1"/>
</dbReference>
<feature type="domain" description="HMA" evidence="14">
    <location>
        <begin position="3"/>
        <end position="67"/>
    </location>
</feature>
<dbReference type="GO" id="GO:0016887">
    <property type="term" value="F:ATP hydrolysis activity"/>
    <property type="evidence" value="ECO:0007669"/>
    <property type="project" value="InterPro"/>
</dbReference>
<evidence type="ECO:0000256" key="6">
    <source>
        <dbReference type="ARBA" id="ARBA00022840"/>
    </source>
</evidence>
<dbReference type="InterPro" id="IPR044492">
    <property type="entry name" value="P_typ_ATPase_HD_dom"/>
</dbReference>
<dbReference type="InterPro" id="IPR006121">
    <property type="entry name" value="HMA_dom"/>
</dbReference>
<evidence type="ECO:0000313" key="16">
    <source>
        <dbReference type="Proteomes" id="UP000216867"/>
    </source>
</evidence>
<dbReference type="GO" id="GO:0005524">
    <property type="term" value="F:ATP binding"/>
    <property type="evidence" value="ECO:0007669"/>
    <property type="project" value="UniProtKB-UniRule"/>
</dbReference>
<keyword evidence="5 12" id="KW-0547">Nucleotide-binding</keyword>
<dbReference type="GO" id="GO:0005507">
    <property type="term" value="F:copper ion binding"/>
    <property type="evidence" value="ECO:0007669"/>
    <property type="project" value="TreeGrafter"/>
</dbReference>
<dbReference type="PROSITE" id="PS00154">
    <property type="entry name" value="ATPASE_E1_E2"/>
    <property type="match status" value="1"/>
</dbReference>
<dbReference type="RefSeq" id="WP_009376629.1">
    <property type="nucleotide sequence ID" value="NZ_CBDRLP010000004.1"/>
</dbReference>
<evidence type="ECO:0000259" key="14">
    <source>
        <dbReference type="PROSITE" id="PS50846"/>
    </source>
</evidence>
<feature type="transmembrane region" description="Helical" evidence="12">
    <location>
        <begin position="734"/>
        <end position="753"/>
    </location>
</feature>
<dbReference type="FunFam" id="3.30.70.100:FF:000005">
    <property type="entry name" value="Copper-exporting P-type ATPase A"/>
    <property type="match status" value="1"/>
</dbReference>
<dbReference type="SFLD" id="SFLDG00002">
    <property type="entry name" value="C1.7:_P-type_atpase_like"/>
    <property type="match status" value="1"/>
</dbReference>
<feature type="transmembrane region" description="Helical" evidence="12">
    <location>
        <begin position="183"/>
        <end position="200"/>
    </location>
</feature>
<comment type="subcellular location">
    <subcellularLocation>
        <location evidence="1">Cell membrane</location>
        <topology evidence="1">Multi-pass membrane protein</topology>
    </subcellularLocation>
</comment>
<dbReference type="InterPro" id="IPR036412">
    <property type="entry name" value="HAD-like_sf"/>
</dbReference>
<evidence type="ECO:0000256" key="4">
    <source>
        <dbReference type="ARBA" id="ARBA00022723"/>
    </source>
</evidence>
<gene>
    <name evidence="15" type="ORF">B8X04_02260</name>
</gene>
<dbReference type="AlphaFoldDB" id="A0A269ZGI4"/>
<dbReference type="Gene3D" id="3.30.70.100">
    <property type="match status" value="1"/>
</dbReference>
<keyword evidence="12" id="KW-1003">Cell membrane</keyword>
<dbReference type="PROSITE" id="PS01047">
    <property type="entry name" value="HMA_1"/>
    <property type="match status" value="1"/>
</dbReference>
<keyword evidence="9 12" id="KW-0472">Membrane</keyword>
<feature type="transmembrane region" description="Helical" evidence="12">
    <location>
        <begin position="359"/>
        <end position="381"/>
    </location>
</feature>
<dbReference type="PRINTS" id="PR00119">
    <property type="entry name" value="CATATPASE"/>
</dbReference>
<proteinExistence type="inferred from homology"/>
<dbReference type="Gene3D" id="2.70.150.10">
    <property type="entry name" value="Calcium-transporting ATPase, cytoplasmic transduction domain A"/>
    <property type="match status" value="1"/>
</dbReference>
<protein>
    <recommendedName>
        <fullName evidence="11">Cation-transporting P-type ATPase B</fullName>
    </recommendedName>
</protein>
<comment type="caution">
    <text evidence="15">The sequence shown here is derived from an EMBL/GenBank/DDBJ whole genome shotgun (WGS) entry which is preliminary data.</text>
</comment>
<name>A0A269ZGI4_9MICO</name>
<keyword evidence="4 12" id="KW-0479">Metal-binding</keyword>
<dbReference type="CDD" id="cd02094">
    <property type="entry name" value="P-type_ATPase_Cu-like"/>
    <property type="match status" value="1"/>
</dbReference>
<keyword evidence="3 12" id="KW-0812">Transmembrane</keyword>
<evidence type="ECO:0000256" key="7">
    <source>
        <dbReference type="ARBA" id="ARBA00022967"/>
    </source>
</evidence>
<dbReference type="InterPro" id="IPR017969">
    <property type="entry name" value="Heavy-metal-associated_CS"/>
</dbReference>
<dbReference type="PANTHER" id="PTHR43520:SF8">
    <property type="entry name" value="P-TYPE CU(+) TRANSPORTER"/>
    <property type="match status" value="1"/>
</dbReference>
<evidence type="ECO:0000256" key="9">
    <source>
        <dbReference type="ARBA" id="ARBA00023136"/>
    </source>
</evidence>
<feature type="transmembrane region" description="Helical" evidence="12">
    <location>
        <begin position="116"/>
        <end position="138"/>
    </location>
</feature>
<dbReference type="Proteomes" id="UP000216867">
    <property type="component" value="Unassembled WGS sequence"/>
</dbReference>
<dbReference type="InterPro" id="IPR001757">
    <property type="entry name" value="P_typ_ATPase"/>
</dbReference>
<dbReference type="SFLD" id="SFLDS00003">
    <property type="entry name" value="Haloacid_Dehalogenase"/>
    <property type="match status" value="1"/>
</dbReference>
<dbReference type="CDD" id="cd00371">
    <property type="entry name" value="HMA"/>
    <property type="match status" value="1"/>
</dbReference>
<evidence type="ECO:0000256" key="13">
    <source>
        <dbReference type="SAM" id="MobiDB-lite"/>
    </source>
</evidence>
<feature type="transmembrane region" description="Helical" evidence="12">
    <location>
        <begin position="90"/>
        <end position="110"/>
    </location>
</feature>